<name>A0A1Y5RBK4_9PROT</name>
<evidence type="ECO:0000259" key="1">
    <source>
        <dbReference type="Pfam" id="PF01370"/>
    </source>
</evidence>
<reference evidence="2 3" key="1">
    <citation type="submission" date="2017-03" db="EMBL/GenBank/DDBJ databases">
        <authorList>
            <person name="Afonso C.L."/>
            <person name="Miller P.J."/>
            <person name="Scott M.A."/>
            <person name="Spackman E."/>
            <person name="Goraichik I."/>
            <person name="Dimitrov K.M."/>
            <person name="Suarez D.L."/>
            <person name="Swayne D.E."/>
        </authorList>
    </citation>
    <scope>NUCLEOTIDE SEQUENCE [LARGE SCALE GENOMIC DNA]</scope>
    <source>
        <strain evidence="2 3">CECT 7691</strain>
    </source>
</reference>
<dbReference type="AlphaFoldDB" id="A0A1Y5RBK4"/>
<dbReference type="OrthoDB" id="7170465at2"/>
<dbReference type="InParanoid" id="A0A1Y5RBK4"/>
<sequence length="322" mass="35312">MPDTILIIGATGGLGGAATAVFHRHGWRVRALHRDPVAAQRKRPDLEHVDWRAGDAMTAADVRRSAAGAAVVLHAANPPGYRNWRKLALPMLAHAADAAEAEGARLILPGNVYNFGPDAWPVLAEDAPQHPATRKGRIRVEMEADLEARSARGLRVLIVRAGDFFGADAPASWFQTVMVKPGKPLRSVTYPGLPEVGHAWAYLPDLAETMVRLAEREDALPRFARFHFGGHYLERGIGLAETIRETAGRPEAPIRRFPWPLVTLLSPVVPLFREIGEMRYLWQEAIRLDNRSLLSFLGSEPHTPLADAVRTSLAGLGCLEAR</sequence>
<dbReference type="Pfam" id="PF01370">
    <property type="entry name" value="Epimerase"/>
    <property type="match status" value="1"/>
</dbReference>
<feature type="domain" description="NAD-dependent epimerase/dehydratase" evidence="1">
    <location>
        <begin position="5"/>
        <end position="220"/>
    </location>
</feature>
<dbReference type="Proteomes" id="UP000193200">
    <property type="component" value="Unassembled WGS sequence"/>
</dbReference>
<keyword evidence="3" id="KW-1185">Reference proteome</keyword>
<protein>
    <submittedName>
        <fullName evidence="2">NAD dependent epimerase/dehydratase family protein</fullName>
    </submittedName>
</protein>
<dbReference type="RefSeq" id="WP_085881445.1">
    <property type="nucleotide sequence ID" value="NZ_FWFR01000001.1"/>
</dbReference>
<dbReference type="InterPro" id="IPR001509">
    <property type="entry name" value="Epimerase_deHydtase"/>
</dbReference>
<proteinExistence type="predicted"/>
<evidence type="ECO:0000313" key="3">
    <source>
        <dbReference type="Proteomes" id="UP000193200"/>
    </source>
</evidence>
<dbReference type="Gene3D" id="3.40.50.720">
    <property type="entry name" value="NAD(P)-binding Rossmann-like Domain"/>
    <property type="match status" value="1"/>
</dbReference>
<dbReference type="EMBL" id="FWFR01000001">
    <property type="protein sequence ID" value="SLN10876.1"/>
    <property type="molecule type" value="Genomic_DNA"/>
</dbReference>
<accession>A0A1Y5RBK4</accession>
<dbReference type="InterPro" id="IPR036291">
    <property type="entry name" value="NAD(P)-bd_dom_sf"/>
</dbReference>
<dbReference type="SUPFAM" id="SSF51735">
    <property type="entry name" value="NAD(P)-binding Rossmann-fold domains"/>
    <property type="match status" value="1"/>
</dbReference>
<organism evidence="2 3">
    <name type="scientific">Oceanibacterium hippocampi</name>
    <dbReference type="NCBI Taxonomy" id="745714"/>
    <lineage>
        <taxon>Bacteria</taxon>
        <taxon>Pseudomonadati</taxon>
        <taxon>Pseudomonadota</taxon>
        <taxon>Alphaproteobacteria</taxon>
        <taxon>Sneathiellales</taxon>
        <taxon>Sneathiellaceae</taxon>
        <taxon>Oceanibacterium</taxon>
    </lineage>
</organism>
<evidence type="ECO:0000313" key="2">
    <source>
        <dbReference type="EMBL" id="SLN10876.1"/>
    </source>
</evidence>
<gene>
    <name evidence="2" type="ORF">OCH7691_00069</name>
</gene>